<keyword evidence="2" id="KW-0812">Transmembrane</keyword>
<feature type="compositionally biased region" description="Basic and acidic residues" evidence="1">
    <location>
        <begin position="1231"/>
        <end position="1245"/>
    </location>
</feature>
<feature type="region of interest" description="Disordered" evidence="1">
    <location>
        <begin position="1850"/>
        <end position="1883"/>
    </location>
</feature>
<feature type="region of interest" description="Disordered" evidence="1">
    <location>
        <begin position="1173"/>
        <end position="1193"/>
    </location>
</feature>
<dbReference type="Proteomes" id="UP000195521">
    <property type="component" value="Unassembled WGS sequence"/>
</dbReference>
<feature type="domain" description="Symplekin C-terminal" evidence="3">
    <location>
        <begin position="1965"/>
        <end position="2174"/>
    </location>
</feature>
<keyword evidence="2" id="KW-1133">Transmembrane helix</keyword>
<sequence>MVNKKKSRIQKIIQLLENNEDDKTLTPHIIEIEQIFFECFNNENKINRRIINTYVIPFVNTLLERTDNEDAKINCPRKEKLLERILIFFSSILRINKNYAYLIVSYFVNLIEQKSYIVKIIDHLKKIIIHLLKGLLFSNYYFHKENDSSIYENEEDKKNELNNIKQGFHNYVILKSKIFNILTNFHFDKSVSENPYKYDLIKNLMLILTKEILFFFHILKNKKSIFKEILSEQKQVHHVINEVFDISYLNVITDRVNMNNYDEIILIWLEQDIRFLNDLILFNLSQNVNNTYNYTKCEPFVNKIKEKQEESAPIDGHISISPFSVASSNDGREEKLKYERNVKKEFIIKREKDEEQTTLRNEFGSTNAGLPKLEIFNKLISHFNGMQDVLWGKKEEPAENFMNYENGYQNGYQNKWEVEHEHFPSDKPCEREGKEDSHELLRKYLISTDCLIRNIDQITKDSIVFLTHLIRNVFYLIREVPFLLNFFHKNIFVVVSELVRIQTNITDEKINYEQVKDNINIGEDGFPFKGRNGFITAHEKTSLSNYKKKLFNCMLHYIKNELYLLLCKTNVNLPFYYAYVTILLNLLGEKGTTDELTKKKRSSMRSMRLDLEIEKKRKVYENNYNYTYEYLKTNILRKDFYGYKKLKNEQVDIMSYLKVKMNEKENEDLYKKEERENTLINQIIKKLYLTNFKLDKEYYEKFDCFKKNSVIDLFHRTSNHINESNDKALNEGRNCHSEFSTSIQDVYQKCDRRITSKVGNKAIGIYEEKYPIRENSIGLQIKANKCTTHTPIHKSKNEGIVDIQDEETNQVNQERQEKNKMLEGVHKQKNMTRYFPKRNYEDMYSNFLKNDLKYYDNVKTNDSILGMIELYYFLIFSQILNNNLESKVQVLGENIFTKKIYNLKVINNIVKRIILNDMLKEKLKFYFLILYIVKVNSVCIFNGNTPNDIFLNYSAIFKIFNNLLFYSYIQEKRKTQLKGASKNMLQLYQSHPTYYDNYDYTLGYTIFCYKYFDKLKKKMKINGYVYRHELQKKKFSMKCKYDEILNVIIFFLHNGKLLATHRDQYIKTFIEQILEAPKLSFSFFIYLIIWLNNIDVHIDYNGYINNSNNDRIPSSMDDMKKREIINKRIPTVCLKVVDDEKRRNDITLHRTQKGMEPSEIIKNGIANVMNRTEEEQHKKQAQQEQDKKGGAEEKEDGILCKINLMKKEKNDDAYGAAENADIHLTPNGDDCYSKNESHEEQQEKENNCDYYDEYSGSASFSDGSASHFDVELSDCDDSEDYGTEKTNIDAFNSEQGEGRNKTQSDDVKKNFNICENENVQNDETFLGMLKRKTHFINTIGSEEHDVENKTNVKNTRNVNILYANEGDHQNNTHNDFTSKKNEANEKIDDLSLIKCRKSEIDENIFNINYYIKYSHKLQNSSNYYIFCFSVISNLLKKNQNIRAKKTILAIYINTLFKSCTEIRNLLKKLITASKGIYNNTLNFLVYTKRIYVFYHKVFILFLLYICNMYIPHLKNDILFFSHFAFYLWPMELINFVHNFLITNFSFFYNDIVSIFVNYEQIKSHEKRMRSLKNYTFINDKLNEYLKALDHPEFFQSVEVFLRQTDFFNSATMYGDRIHPFGNAHSCIGEHGDMEKKEETANLEKMEKEEKVEDVEDVENARQVEVEETEECLHNNEISQKILLEEIFVRLFIETVDILEDNKMLTRMKKENIFLNFVSINYVDELCKFVLSNVEKSYQKNKIEFWSHFSTLLCELSYYDKTKLFDESKYIELRDILHFFLNSIDNFLSICVRSSIFFHLYLSTYSNCVKKEIRKILLSKFISVLPLLKSIFHEEFFRILKYNNNKWNNHDVENEKTGDKSGDEKKQEESTTIPETNDITEKDEGCELEKDKGISKDHKVEKDETGNIKMEETDKLNEYSSFEINIEIIKYVSKNLNECTTSSVPSWESRTNFLNFCFNLYLENNNVHFIIELIGFFKKEQILHIFNEIIKNDMEENIKVEILKCCINNIIKLPYFYILEKHNENENESYYITNTEIFYFYYNLNKNKNIQKIMLDYFVTKVNLQTVGEQEKKMYNDITIKDLANIIQQIAESSNPIFPIYGRFLCQITKNINILREFISSIIIPLLIQKKIWSNKVIWKGCLMCISMLWTDFKHSLFYIFFMLPKDECTVLFNALKQKYSITSDLIELISSNEQAKRICPEYLKNLINT</sequence>
<keyword evidence="2" id="KW-0472">Membrane</keyword>
<organism evidence="4 5">
    <name type="scientific">Plasmodium gonderi</name>
    <dbReference type="NCBI Taxonomy" id="77519"/>
    <lineage>
        <taxon>Eukaryota</taxon>
        <taxon>Sar</taxon>
        <taxon>Alveolata</taxon>
        <taxon>Apicomplexa</taxon>
        <taxon>Aconoidasida</taxon>
        <taxon>Haemosporida</taxon>
        <taxon>Plasmodiidae</taxon>
        <taxon>Plasmodium</taxon>
        <taxon>Plasmodium (Plasmodium)</taxon>
    </lineage>
</organism>
<reference evidence="5" key="1">
    <citation type="submission" date="2017-04" db="EMBL/GenBank/DDBJ databases">
        <title>Plasmodium gonderi genome.</title>
        <authorList>
            <person name="Arisue N."/>
            <person name="Honma H."/>
            <person name="Kawai S."/>
            <person name="Tougan T."/>
            <person name="Tanabe K."/>
            <person name="Horii T."/>
        </authorList>
    </citation>
    <scope>NUCLEOTIDE SEQUENCE [LARGE SCALE GENOMIC DNA]</scope>
    <source>
        <strain evidence="5">ATCC 30045</strain>
    </source>
</reference>
<feature type="region of interest" description="Disordered" evidence="1">
    <location>
        <begin position="1219"/>
        <end position="1245"/>
    </location>
</feature>
<protein>
    <recommendedName>
        <fullName evidence="3">Symplekin C-terminal domain-containing protein</fullName>
    </recommendedName>
</protein>
<feature type="compositionally biased region" description="Basic and acidic residues" evidence="1">
    <location>
        <begin position="1850"/>
        <end position="1868"/>
    </location>
</feature>
<dbReference type="InterPro" id="IPR022075">
    <property type="entry name" value="Symplekin_C"/>
</dbReference>
<keyword evidence="5" id="KW-1185">Reference proteome</keyword>
<dbReference type="OMA" id="NIEIFYF"/>
<proteinExistence type="predicted"/>
<evidence type="ECO:0000313" key="4">
    <source>
        <dbReference type="EMBL" id="GAW83563.1"/>
    </source>
</evidence>
<feature type="compositionally biased region" description="Acidic residues" evidence="1">
    <location>
        <begin position="1271"/>
        <end position="1281"/>
    </location>
</feature>
<dbReference type="OrthoDB" id="331600at2759"/>
<dbReference type="Pfam" id="PF12295">
    <property type="entry name" value="Symplekin_C"/>
    <property type="match status" value="1"/>
</dbReference>
<feature type="region of interest" description="Disordered" evidence="1">
    <location>
        <begin position="1270"/>
        <end position="1304"/>
    </location>
</feature>
<accession>A0A1Y1JT11</accession>
<feature type="compositionally biased region" description="Basic and acidic residues" evidence="1">
    <location>
        <begin position="1184"/>
        <end position="1193"/>
    </location>
</feature>
<comment type="caution">
    <text evidence="4">The sequence shown here is derived from an EMBL/GenBank/DDBJ whole genome shotgun (WGS) entry which is preliminary data.</text>
</comment>
<feature type="transmembrane region" description="Helical" evidence="2">
    <location>
        <begin position="1491"/>
        <end position="1510"/>
    </location>
</feature>
<dbReference type="GeneID" id="39750309"/>
<gene>
    <name evidence="4" type="ORF">PGO_143610</name>
</gene>
<evidence type="ECO:0000256" key="1">
    <source>
        <dbReference type="SAM" id="MobiDB-lite"/>
    </source>
</evidence>
<dbReference type="EMBL" id="BDQF01000015">
    <property type="protein sequence ID" value="GAW83563.1"/>
    <property type="molecule type" value="Genomic_DNA"/>
</dbReference>
<evidence type="ECO:0000313" key="5">
    <source>
        <dbReference type="Proteomes" id="UP000195521"/>
    </source>
</evidence>
<dbReference type="RefSeq" id="XP_028546152.1">
    <property type="nucleotide sequence ID" value="XM_028690351.1"/>
</dbReference>
<evidence type="ECO:0000256" key="2">
    <source>
        <dbReference type="SAM" id="Phobius"/>
    </source>
</evidence>
<evidence type="ECO:0000259" key="3">
    <source>
        <dbReference type="Pfam" id="PF12295"/>
    </source>
</evidence>
<name>A0A1Y1JT11_PLAGO</name>